<evidence type="ECO:0000313" key="7">
    <source>
        <dbReference type="Proteomes" id="UP000754883"/>
    </source>
</evidence>
<evidence type="ECO:0000256" key="4">
    <source>
        <dbReference type="ARBA" id="ARBA00023239"/>
    </source>
</evidence>
<dbReference type="PANTHER" id="PTHR43050">
    <property type="entry name" value="SERINE / THREONINE RACEMASE FAMILY MEMBER"/>
    <property type="match status" value="1"/>
</dbReference>
<dbReference type="AlphaFoldDB" id="A0A9N9UPQ5"/>
<dbReference type="GO" id="GO:0000287">
    <property type="term" value="F:magnesium ion binding"/>
    <property type="evidence" value="ECO:0007669"/>
    <property type="project" value="TreeGrafter"/>
</dbReference>
<dbReference type="GO" id="GO:0003941">
    <property type="term" value="F:L-serine ammonia-lyase activity"/>
    <property type="evidence" value="ECO:0007669"/>
    <property type="project" value="TreeGrafter"/>
</dbReference>
<evidence type="ECO:0000313" key="6">
    <source>
        <dbReference type="EMBL" id="CAG9998304.1"/>
    </source>
</evidence>
<evidence type="ECO:0000256" key="2">
    <source>
        <dbReference type="ARBA" id="ARBA00010869"/>
    </source>
</evidence>
<dbReference type="OrthoDB" id="271064at2759"/>
<dbReference type="GO" id="GO:0030170">
    <property type="term" value="F:pyridoxal phosphate binding"/>
    <property type="evidence" value="ECO:0007669"/>
    <property type="project" value="TreeGrafter"/>
</dbReference>
<name>A0A9N9UPQ5_9HYPO</name>
<dbReference type="Pfam" id="PF00291">
    <property type="entry name" value="PALP"/>
    <property type="match status" value="1"/>
</dbReference>
<dbReference type="GO" id="GO:0005524">
    <property type="term" value="F:ATP binding"/>
    <property type="evidence" value="ECO:0007669"/>
    <property type="project" value="TreeGrafter"/>
</dbReference>
<keyword evidence="4" id="KW-0456">Lyase</keyword>
<dbReference type="FunFam" id="3.40.50.1100:FF:000005">
    <property type="entry name" value="Threonine dehydratase catabolic"/>
    <property type="match status" value="1"/>
</dbReference>
<protein>
    <recommendedName>
        <fullName evidence="5">Tryptophan synthase beta chain-like PALP domain-containing protein</fullName>
    </recommendedName>
</protein>
<accession>A0A9N9UPQ5</accession>
<dbReference type="GO" id="GO:0030378">
    <property type="term" value="F:serine racemase activity"/>
    <property type="evidence" value="ECO:0007669"/>
    <property type="project" value="TreeGrafter"/>
</dbReference>
<reference evidence="6" key="1">
    <citation type="submission" date="2021-10" db="EMBL/GenBank/DDBJ databases">
        <authorList>
            <person name="Piombo E."/>
        </authorList>
    </citation>
    <scope>NUCLEOTIDE SEQUENCE</scope>
</reference>
<dbReference type="EMBL" id="CABFNO020001546">
    <property type="protein sequence ID" value="CAG9998304.1"/>
    <property type="molecule type" value="Genomic_DNA"/>
</dbReference>
<keyword evidence="7" id="KW-1185">Reference proteome</keyword>
<sequence length="398" mass="42331">MAVASHSSSLDRESVQAAHELIRPYIHRTPTLTNATLTALASTPQDPKKLAGTSWEGRTPAKPKLRLFFKCENFQRIGAFKCRGAFHAIERLKQDKEWLDGGGPEKGVVTHSSGNHAQALALAAATNNIPAYIVMPTISAPAKIAATKGYGAKVVFSGPTSTEREAAAAKIIEETGARLIPPYDHPHIVLGQGTLGLEFQQDAAALLAQEPSPLGGRPVFSILGTNAGIFGKGLDAILAPCGGGGMLSGVALSCEGTGIRVFGAEPWFQGADDAKRGYESGTRVESVKTLTIADGLRTPVGKVPWSIIYERRLVDGFFSVSEAEIRDALKLVLERFKLVIEPSAAVPLAVALFNEDFRSMVEREAGEQGWDLGIVFSGGNVGTDKLATLFDEQVAPKM</sequence>
<proteinExistence type="inferred from homology"/>
<gene>
    <name evidence="6" type="ORF">CBYS24578_00003600</name>
</gene>
<dbReference type="InterPro" id="IPR036052">
    <property type="entry name" value="TrpB-like_PALP_sf"/>
</dbReference>
<dbReference type="SUPFAM" id="SSF53686">
    <property type="entry name" value="Tryptophan synthase beta subunit-like PLP-dependent enzymes"/>
    <property type="match status" value="1"/>
</dbReference>
<dbReference type="InterPro" id="IPR001926">
    <property type="entry name" value="TrpB-like_PALP"/>
</dbReference>
<comment type="similarity">
    <text evidence="2">Belongs to the serine/threonine dehydratase family.</text>
</comment>
<comment type="cofactor">
    <cofactor evidence="1">
        <name>pyridoxal 5'-phosphate</name>
        <dbReference type="ChEBI" id="CHEBI:597326"/>
    </cofactor>
</comment>
<feature type="domain" description="Tryptophan synthase beta chain-like PALP" evidence="5">
    <location>
        <begin position="62"/>
        <end position="352"/>
    </location>
</feature>
<dbReference type="Gene3D" id="3.40.50.1100">
    <property type="match status" value="2"/>
</dbReference>
<dbReference type="GO" id="GO:0008721">
    <property type="term" value="F:D-serine ammonia-lyase activity"/>
    <property type="evidence" value="ECO:0007669"/>
    <property type="project" value="TreeGrafter"/>
</dbReference>
<dbReference type="Proteomes" id="UP000754883">
    <property type="component" value="Unassembled WGS sequence"/>
</dbReference>
<comment type="caution">
    <text evidence="6">The sequence shown here is derived from an EMBL/GenBank/DDBJ whole genome shotgun (WGS) entry which is preliminary data.</text>
</comment>
<organism evidence="6 7">
    <name type="scientific">Clonostachys byssicola</name>
    <dbReference type="NCBI Taxonomy" id="160290"/>
    <lineage>
        <taxon>Eukaryota</taxon>
        <taxon>Fungi</taxon>
        <taxon>Dikarya</taxon>
        <taxon>Ascomycota</taxon>
        <taxon>Pezizomycotina</taxon>
        <taxon>Sordariomycetes</taxon>
        <taxon>Hypocreomycetidae</taxon>
        <taxon>Hypocreales</taxon>
        <taxon>Bionectriaceae</taxon>
        <taxon>Clonostachys</taxon>
    </lineage>
</organism>
<dbReference type="CDD" id="cd01562">
    <property type="entry name" value="Thr-dehyd"/>
    <property type="match status" value="1"/>
</dbReference>
<keyword evidence="3" id="KW-0663">Pyridoxal phosphate</keyword>
<evidence type="ECO:0000259" key="5">
    <source>
        <dbReference type="Pfam" id="PF00291"/>
    </source>
</evidence>
<evidence type="ECO:0000256" key="3">
    <source>
        <dbReference type="ARBA" id="ARBA00022898"/>
    </source>
</evidence>
<evidence type="ECO:0000256" key="1">
    <source>
        <dbReference type="ARBA" id="ARBA00001933"/>
    </source>
</evidence>
<dbReference type="PANTHER" id="PTHR43050:SF1">
    <property type="entry name" value="SERINE RACEMASE"/>
    <property type="match status" value="1"/>
</dbReference>
<dbReference type="GO" id="GO:0018114">
    <property type="term" value="F:threonine racemase activity"/>
    <property type="evidence" value="ECO:0007669"/>
    <property type="project" value="TreeGrafter"/>
</dbReference>